<dbReference type="Proteomes" id="UP001451571">
    <property type="component" value="Chromosome"/>
</dbReference>
<sequence length="258" mass="29004">MEVIIIGHLLGDFYIQTNQVAEKKKTSFRYVLLHCLLYMIVMFVLTPWLTGDLLRGFYMTIIIGVSHLCVDSLKVHIEAKYTKAARYEYVMFLLDQIIHIFILVLVCGMFRIHIDMDKYPLMLENKIIPVRKAAAIFIAALICWRPAAIFISLVFKQIPNTIEKADNVQENKKGPAHDGNAVSETIRIGSWIGILEREIILLLGLLGQYGAIGFVLTAKSLARYKQLENKAFAEKYLVGTLLSALVAIASVSICLLAG</sequence>
<protein>
    <submittedName>
        <fullName evidence="2">DUF3307 domain-containing protein</fullName>
    </submittedName>
</protein>
<feature type="transmembrane region" description="Helical" evidence="1">
    <location>
        <begin position="134"/>
        <end position="155"/>
    </location>
</feature>
<keyword evidence="1" id="KW-1133">Transmembrane helix</keyword>
<evidence type="ECO:0000313" key="3">
    <source>
        <dbReference type="Proteomes" id="UP001451571"/>
    </source>
</evidence>
<keyword evidence="3" id="KW-1185">Reference proteome</keyword>
<dbReference type="Pfam" id="PF11750">
    <property type="entry name" value="DUF3307"/>
    <property type="match status" value="1"/>
</dbReference>
<feature type="transmembrane region" description="Helical" evidence="1">
    <location>
        <begin position="56"/>
        <end position="77"/>
    </location>
</feature>
<name>A0ABZ3EWK5_9FIRM</name>
<reference evidence="2 3" key="1">
    <citation type="submission" date="2024-02" db="EMBL/GenBank/DDBJ databases">
        <title>Bacterial strain from lacustrine sediment.</title>
        <authorList>
            <person name="Petit C."/>
            <person name="Fadhlaoui K."/>
        </authorList>
    </citation>
    <scope>NUCLEOTIDE SEQUENCE [LARGE SCALE GENOMIC DNA]</scope>
    <source>
        <strain evidence="2 3">IPX-CK</strain>
    </source>
</reference>
<proteinExistence type="predicted"/>
<keyword evidence="1" id="KW-0812">Transmembrane</keyword>
<organism evidence="2 3">
    <name type="scientific">Kineothrix sedimenti</name>
    <dbReference type="NCBI Taxonomy" id="3123317"/>
    <lineage>
        <taxon>Bacteria</taxon>
        <taxon>Bacillati</taxon>
        <taxon>Bacillota</taxon>
        <taxon>Clostridia</taxon>
        <taxon>Lachnospirales</taxon>
        <taxon>Lachnospiraceae</taxon>
        <taxon>Kineothrix</taxon>
    </lineage>
</organism>
<feature type="transmembrane region" description="Helical" evidence="1">
    <location>
        <begin position="30"/>
        <end position="50"/>
    </location>
</feature>
<feature type="transmembrane region" description="Helical" evidence="1">
    <location>
        <begin position="236"/>
        <end position="257"/>
    </location>
</feature>
<evidence type="ECO:0000313" key="2">
    <source>
        <dbReference type="EMBL" id="XAH73649.1"/>
    </source>
</evidence>
<gene>
    <name evidence="2" type="ORF">V6984_19445</name>
</gene>
<accession>A0ABZ3EWK5</accession>
<dbReference type="RefSeq" id="WP_342757253.1">
    <property type="nucleotide sequence ID" value="NZ_CP146256.1"/>
</dbReference>
<feature type="transmembrane region" description="Helical" evidence="1">
    <location>
        <begin position="89"/>
        <end position="114"/>
    </location>
</feature>
<evidence type="ECO:0000256" key="1">
    <source>
        <dbReference type="SAM" id="Phobius"/>
    </source>
</evidence>
<keyword evidence="1" id="KW-0472">Membrane</keyword>
<feature type="transmembrane region" description="Helical" evidence="1">
    <location>
        <begin position="199"/>
        <end position="216"/>
    </location>
</feature>
<dbReference type="EMBL" id="CP146256">
    <property type="protein sequence ID" value="XAH73649.1"/>
    <property type="molecule type" value="Genomic_DNA"/>
</dbReference>
<dbReference type="InterPro" id="IPR021737">
    <property type="entry name" value="Phage_phiKZ_Orf197"/>
</dbReference>